<protein>
    <recommendedName>
        <fullName evidence="6">Schizont-infected cell agglutination C-terminal domain-containing protein</fullName>
    </recommendedName>
</protein>
<dbReference type="InterPro" id="IPR024290">
    <property type="entry name" value="SICA_extracell_a"/>
</dbReference>
<feature type="region of interest" description="Disordered" evidence="1">
    <location>
        <begin position="255"/>
        <end position="663"/>
    </location>
</feature>
<feature type="compositionally biased region" description="Basic and acidic residues" evidence="1">
    <location>
        <begin position="325"/>
        <end position="335"/>
    </location>
</feature>
<evidence type="ECO:0008006" key="6">
    <source>
        <dbReference type="Google" id="ProtNLM"/>
    </source>
</evidence>
<feature type="region of interest" description="Disordered" evidence="1">
    <location>
        <begin position="1340"/>
        <end position="1383"/>
    </location>
</feature>
<feature type="compositionally biased region" description="Low complexity" evidence="1">
    <location>
        <begin position="389"/>
        <end position="407"/>
    </location>
</feature>
<gene>
    <name evidence="4" type="ORF">AK88_05209</name>
</gene>
<reference evidence="4 5" key="1">
    <citation type="submission" date="2014-03" db="EMBL/GenBank/DDBJ databases">
        <title>The Genome Sequence of Plasmodium fragile nilgiri.</title>
        <authorList>
            <consortium name="The Broad Institute Genomics Platform"/>
            <consortium name="The Broad Institute Genome Sequencing Center for Infectious Disease"/>
            <person name="Neafsey D."/>
            <person name="Duraisingh M."/>
            <person name="Young S.K."/>
            <person name="Zeng Q."/>
            <person name="Gargeya S."/>
            <person name="Abouelleil A."/>
            <person name="Alvarado L."/>
            <person name="Chapman S.B."/>
            <person name="Gainer-Dewar J."/>
            <person name="Goldberg J."/>
            <person name="Griggs A."/>
            <person name="Gujja S."/>
            <person name="Hansen M."/>
            <person name="Howarth C."/>
            <person name="Imamovic A."/>
            <person name="Larimer J."/>
            <person name="Pearson M."/>
            <person name="Poon T.W."/>
            <person name="Priest M."/>
            <person name="Roberts A."/>
            <person name="Saif S."/>
            <person name="Shea T."/>
            <person name="Sykes S."/>
            <person name="Wortman J."/>
            <person name="Nusbaum C."/>
            <person name="Birren B."/>
        </authorList>
    </citation>
    <scope>NUCLEOTIDE SEQUENCE [LARGE SCALE GENOMIC DNA]</scope>
    <source>
        <strain evidence="5">nilgiri</strain>
    </source>
</reference>
<feature type="compositionally biased region" description="Polar residues" evidence="1">
    <location>
        <begin position="613"/>
        <end position="631"/>
    </location>
</feature>
<evidence type="ECO:0000256" key="1">
    <source>
        <dbReference type="SAM" id="MobiDB-lite"/>
    </source>
</evidence>
<proteinExistence type="predicted"/>
<evidence type="ECO:0000259" key="2">
    <source>
        <dbReference type="Pfam" id="PF12879"/>
    </source>
</evidence>
<name>A0A0D9QHJ0_PLAFR</name>
<organism evidence="4 5">
    <name type="scientific">Plasmodium fragile</name>
    <dbReference type="NCBI Taxonomy" id="5857"/>
    <lineage>
        <taxon>Eukaryota</taxon>
        <taxon>Sar</taxon>
        <taxon>Alveolata</taxon>
        <taxon>Apicomplexa</taxon>
        <taxon>Aconoidasida</taxon>
        <taxon>Haemosporida</taxon>
        <taxon>Plasmodiidae</taxon>
        <taxon>Plasmodium</taxon>
        <taxon>Plasmodium (Plasmodium)</taxon>
    </lineage>
</organism>
<feature type="compositionally biased region" description="Polar residues" evidence="1">
    <location>
        <begin position="591"/>
        <end position="604"/>
    </location>
</feature>
<evidence type="ECO:0000259" key="3">
    <source>
        <dbReference type="Pfam" id="PF12887"/>
    </source>
</evidence>
<dbReference type="RefSeq" id="XP_012338234.1">
    <property type="nucleotide sequence ID" value="XM_012482811.1"/>
</dbReference>
<dbReference type="VEuPathDB" id="PlasmoDB:AK88_05209"/>
<accession>A0A0D9QHJ0</accession>
<feature type="compositionally biased region" description="Low complexity" evidence="1">
    <location>
        <begin position="313"/>
        <end position="324"/>
    </location>
</feature>
<feature type="compositionally biased region" description="Polar residues" evidence="1">
    <location>
        <begin position="340"/>
        <end position="352"/>
    </location>
</feature>
<feature type="compositionally biased region" description="Basic and acidic residues" evidence="1">
    <location>
        <begin position="559"/>
        <end position="569"/>
    </location>
</feature>
<keyword evidence="5" id="KW-1185">Reference proteome</keyword>
<evidence type="ECO:0000313" key="4">
    <source>
        <dbReference type="EMBL" id="KJP85166.1"/>
    </source>
</evidence>
<feature type="compositionally biased region" description="Pro residues" evidence="1">
    <location>
        <begin position="408"/>
        <end position="419"/>
    </location>
</feature>
<feature type="compositionally biased region" description="Low complexity" evidence="1">
    <location>
        <begin position="467"/>
        <end position="477"/>
    </location>
</feature>
<feature type="domain" description="Schizont-infected cell agglutination extracellular alpha" evidence="3">
    <location>
        <begin position="1054"/>
        <end position="1237"/>
    </location>
</feature>
<feature type="compositionally biased region" description="Pro residues" evidence="1">
    <location>
        <begin position="430"/>
        <end position="441"/>
    </location>
</feature>
<sequence length="1383" mass="150161">MSSDKDYSEQLWTDIHDLFQVLAGSINRKDDFNTSVCKAAYPTWTLTRHMAQFVVCRRIVNIFLFMDKIDNAGGTWRRQGIFAGDEQLERYVRCMLGNIAMAELFKNNCKAGDIIAEVSTQMPVWRGLGGYADGSKICTDINYGSLMLGSKFVAATMAGWIRDWSIKNGAGKLAARGKRTCNNDSTDAQKASMVPAVRMFQEEDNPVITELVKEGKDLEMEKKKQLAEELGAKREQDGVVADIMRKITAAEAKLGVRSELGKHRTGTVQTPSPSPPGPSHHGSGESSGANPAPTASSATPVEPGDKGKPPGAPTATEAAPNTEGSGHDKTKDTGQDTKPGGSQTTKPSTTPLPTGAGTGNKGDPSSQGARNTDVGRTDPSGAEDPVGKPPGSAAPGSQPQAPASPVLPARPQPPPPQPAPEHKNTEAGPVPQPPPPAPPGRPSGTEDQATTSPLPAAPQPPKKDDTTPVTAPAATSPGKATCPGSNGPSPGVSISCATTSDEALGMTPEVTKLLEQEEQEKVATSPNPSSDTGSETTVDSTESETTATGPEPPPQKSDISVHDNTEEKGASVSTTQENTPVDDTGKHGSTHPASTSTEEPSGQSAHPAGGATGSTANDTEGLGSVQNSSNLWAIGPVPSGDNQADGNGGGQNALKDYGGDNLKCTQNPSDKRCDLKLKIPFKPNKNLSDGHFGPGPTPDIKTIKPSESGETGGPFFPDLTADVFTATTPILLFVAAVTVALLGYSLWKYFAYLGTKRRRTYRTVRDVPSPPLDEEILEHLQRGEPPPDYGYKMVTQPASTSARRRRHPRVNHRTIIELHLEVLHECEATEWENVKEDYWQIVLQEFAQDLMRDQETNNNIVGVSTTKQGLSGHNVSSTVDPSTDTEGTHASPPNKEHPDPWSCMQTMQFATGPCPPHDPDPWSCMQTIRLETDPCPHNEDDPDPWSCMESIQLDHEQTRTSAHGDETAACTQWINWIDRNKYLLRACTTQPWFLQLKSQWKQYLREHMATNEDNVVYGHSEFGEAATLPMKKLDLWKEWVAQQHALMHIYGAEEWFKHLLNSVQEQTVPATGDVPGVETHVEVEKTQLMREVNIIFPEVTRSINQHSGQNAGICGIIYDGTHTNVATCKSRCMEIVNIMLYIRGYTYNAKNGTWNKRAVRERTRTMFHEYLRCTLATEVLVQVYGQTSDHQEVIKKVKAELEKTDTPGQKQYEPGVCEGRDYGDVIFGSTRIGTGLQKRIHEWSAGLPRGNTGTTHGTGQTCAWAAKDGEESDHTCNEEAGATPTNSELMRRILYWTQDLLYPRVKQLLQEMTDGRVPGGKCEIEKKINQKIEDTVQQVKKTADKRDEGTVQVTASGSKDTAGAKSAPHHHHNRSSRLQLPNQ</sequence>
<dbReference type="InterPro" id="IPR024288">
    <property type="entry name" value="SICA_C"/>
</dbReference>
<feature type="compositionally biased region" description="Basic and acidic residues" evidence="1">
    <location>
        <begin position="512"/>
        <end position="521"/>
    </location>
</feature>
<feature type="compositionally biased region" description="Low complexity" evidence="1">
    <location>
        <begin position="279"/>
        <end position="302"/>
    </location>
</feature>
<dbReference type="Pfam" id="PF12879">
    <property type="entry name" value="SICA_C"/>
    <property type="match status" value="1"/>
</dbReference>
<dbReference type="GeneID" id="24270523"/>
<feature type="domain" description="Schizont-infected cell agglutination C-terminal" evidence="2">
    <location>
        <begin position="748"/>
        <end position="855"/>
    </location>
</feature>
<feature type="compositionally biased region" description="Polar residues" evidence="1">
    <location>
        <begin position="571"/>
        <end position="581"/>
    </location>
</feature>
<feature type="region of interest" description="Disordered" evidence="1">
    <location>
        <begin position="864"/>
        <end position="900"/>
    </location>
</feature>
<feature type="compositionally biased region" description="Low complexity" evidence="1">
    <location>
        <begin position="529"/>
        <end position="548"/>
    </location>
</feature>
<dbReference type="OrthoDB" id="375150at2759"/>
<feature type="domain" description="Schizont-infected cell agglutination extracellular alpha" evidence="3">
    <location>
        <begin position="4"/>
        <end position="160"/>
    </location>
</feature>
<dbReference type="EMBL" id="KQ001743">
    <property type="protein sequence ID" value="KJP85166.1"/>
    <property type="molecule type" value="Genomic_DNA"/>
</dbReference>
<dbReference type="Pfam" id="PF12887">
    <property type="entry name" value="SICA_alpha"/>
    <property type="match status" value="2"/>
</dbReference>
<feature type="compositionally biased region" description="Polar residues" evidence="1">
    <location>
        <begin position="864"/>
        <end position="885"/>
    </location>
</feature>
<evidence type="ECO:0000313" key="5">
    <source>
        <dbReference type="Proteomes" id="UP000054561"/>
    </source>
</evidence>
<dbReference type="Proteomes" id="UP000054561">
    <property type="component" value="Unassembled WGS sequence"/>
</dbReference>